<dbReference type="EMBL" id="STGY01000056">
    <property type="protein sequence ID" value="THV40529.1"/>
    <property type="molecule type" value="Genomic_DNA"/>
</dbReference>
<dbReference type="OrthoDB" id="5192868at2"/>
<keyword evidence="2" id="KW-1185">Reference proteome</keyword>
<protein>
    <submittedName>
        <fullName evidence="1">Uncharacterized protein</fullName>
    </submittedName>
</protein>
<evidence type="ECO:0000313" key="1">
    <source>
        <dbReference type="EMBL" id="THV40529.1"/>
    </source>
</evidence>
<proteinExistence type="predicted"/>
<dbReference type="AlphaFoldDB" id="A0A4S8QGN1"/>
<name>A0A4S8QGN1_9ACTN</name>
<reference evidence="1 2" key="2">
    <citation type="submission" date="2019-05" db="EMBL/GenBank/DDBJ databases">
        <title>Glycomyces buryatensis sp. nov.</title>
        <authorList>
            <person name="Nikitina E."/>
        </authorList>
    </citation>
    <scope>NUCLEOTIDE SEQUENCE [LARGE SCALE GENOMIC DNA]</scope>
    <source>
        <strain evidence="1 2">18</strain>
    </source>
</reference>
<gene>
    <name evidence="1" type="ORF">FAB82_14765</name>
</gene>
<sequence length="145" mass="16741">MSSKYRDLLRAQTLRERDKSEQLSEGFTPEDRREYYFLTMAFFASIVGTRLGDHPKRADIDSLVSELRYDYRKAGTAINYLHIEALLRALYGEEHLMDDIGFEDQVKAYLPVVIKIVAQNDEVREKLDAYLTDAENVAASWRQGG</sequence>
<dbReference type="RefSeq" id="WP_136535304.1">
    <property type="nucleotide sequence ID" value="NZ_STGY01000056.1"/>
</dbReference>
<accession>A0A4S8QGN1</accession>
<dbReference type="Proteomes" id="UP000308760">
    <property type="component" value="Unassembled WGS sequence"/>
</dbReference>
<comment type="caution">
    <text evidence="1">The sequence shown here is derived from an EMBL/GenBank/DDBJ whole genome shotgun (WGS) entry which is preliminary data.</text>
</comment>
<reference evidence="2" key="1">
    <citation type="submission" date="2019-04" db="EMBL/GenBank/DDBJ databases">
        <title>Nocardioides xinjiangensis sp. nov.</title>
        <authorList>
            <person name="Liu S."/>
        </authorList>
    </citation>
    <scope>NUCLEOTIDE SEQUENCE [LARGE SCALE GENOMIC DNA]</scope>
    <source>
        <strain evidence="2">18</strain>
    </source>
</reference>
<evidence type="ECO:0000313" key="2">
    <source>
        <dbReference type="Proteomes" id="UP000308760"/>
    </source>
</evidence>
<organism evidence="1 2">
    <name type="scientific">Glycomyces buryatensis</name>
    <dbReference type="NCBI Taxonomy" id="2570927"/>
    <lineage>
        <taxon>Bacteria</taxon>
        <taxon>Bacillati</taxon>
        <taxon>Actinomycetota</taxon>
        <taxon>Actinomycetes</taxon>
        <taxon>Glycomycetales</taxon>
        <taxon>Glycomycetaceae</taxon>
        <taxon>Glycomyces</taxon>
    </lineage>
</organism>